<dbReference type="EMBL" id="QQZY01000001">
    <property type="protein sequence ID" value="RDI75647.1"/>
    <property type="molecule type" value="Genomic_DNA"/>
</dbReference>
<feature type="region of interest" description="Disordered" evidence="19">
    <location>
        <begin position="1"/>
        <end position="26"/>
    </location>
</feature>
<dbReference type="SUPFAM" id="SSF55931">
    <property type="entry name" value="Glutamine synthetase/guanido kinase"/>
    <property type="match status" value="1"/>
</dbReference>
<gene>
    <name evidence="22" type="ORF">Gocc_0066</name>
</gene>
<feature type="binding site" evidence="13">
    <location>
        <position position="343"/>
    </location>
    <ligand>
        <name>L-glutamate</name>
        <dbReference type="ChEBI" id="CHEBI:29985"/>
    </ligand>
</feature>
<feature type="compositionally biased region" description="Polar residues" evidence="19">
    <location>
        <begin position="1"/>
        <end position="10"/>
    </location>
</feature>
<dbReference type="PANTHER" id="PTHR43785">
    <property type="entry name" value="GAMMA-GLUTAMYLPUTRESCINE SYNTHETASE"/>
    <property type="match status" value="1"/>
</dbReference>
<comment type="similarity">
    <text evidence="2 17 18">Belongs to the glutamine synthetase family.</text>
</comment>
<feature type="binding site" evidence="13">
    <location>
        <position position="365"/>
    </location>
    <ligand>
        <name>L-glutamate</name>
        <dbReference type="ChEBI" id="CHEBI:29985"/>
    </ligand>
</feature>
<dbReference type="InterPro" id="IPR027303">
    <property type="entry name" value="Gln_synth_gly_rich_site"/>
</dbReference>
<keyword evidence="10 15" id="KW-0460">Magnesium</keyword>
<feature type="domain" description="GS catalytic" evidence="21">
    <location>
        <begin position="139"/>
        <end position="474"/>
    </location>
</feature>
<dbReference type="GO" id="GO:0004356">
    <property type="term" value="F:glutamine synthetase activity"/>
    <property type="evidence" value="ECO:0007669"/>
    <property type="project" value="UniProtKB-EC"/>
</dbReference>
<evidence type="ECO:0000259" key="20">
    <source>
        <dbReference type="PROSITE" id="PS51986"/>
    </source>
</evidence>
<comment type="caution">
    <text evidence="22">The sequence shown here is derived from an EMBL/GenBank/DDBJ whole genome shotgun (WGS) entry which is preliminary data.</text>
</comment>
<dbReference type="FunFam" id="3.30.590.10:FF:000003">
    <property type="entry name" value="Glutamine synthetase 2"/>
    <property type="match status" value="1"/>
</dbReference>
<evidence type="ECO:0000256" key="8">
    <source>
        <dbReference type="ARBA" id="ARBA00022741"/>
    </source>
</evidence>
<dbReference type="AlphaFoldDB" id="A0A7M2YZX1"/>
<keyword evidence="16" id="KW-0597">Phosphoprotein</keyword>
<dbReference type="SUPFAM" id="SSF54368">
    <property type="entry name" value="Glutamine synthetase, N-terminal domain"/>
    <property type="match status" value="1"/>
</dbReference>
<evidence type="ECO:0000256" key="11">
    <source>
        <dbReference type="ARBA" id="ARBA00030668"/>
    </source>
</evidence>
<feature type="binding site" evidence="15">
    <location>
        <position position="223"/>
    </location>
    <ligand>
        <name>Mg(2+)</name>
        <dbReference type="ChEBI" id="CHEBI:18420"/>
        <label>1</label>
    </ligand>
</feature>
<evidence type="ECO:0000256" key="1">
    <source>
        <dbReference type="ARBA" id="ARBA00004496"/>
    </source>
</evidence>
<evidence type="ECO:0000256" key="4">
    <source>
        <dbReference type="ARBA" id="ARBA00021364"/>
    </source>
</evidence>
<comment type="cofactor">
    <cofactor evidence="15">
        <name>Mg(2+)</name>
        <dbReference type="ChEBI" id="CHEBI:18420"/>
    </cofactor>
    <text evidence="15">Binds 2 Mg(2+) ions per subunit.</text>
</comment>
<accession>A0A7M2YZX1</accession>
<dbReference type="GO" id="GO:0005524">
    <property type="term" value="F:ATP binding"/>
    <property type="evidence" value="ECO:0007669"/>
    <property type="project" value="UniProtKB-KW"/>
</dbReference>
<dbReference type="Gene3D" id="3.30.590.10">
    <property type="entry name" value="Glutamine synthetase/guanido kinase, catalytic domain"/>
    <property type="match status" value="1"/>
</dbReference>
<keyword evidence="8 14" id="KW-0547">Nucleotide-binding</keyword>
<dbReference type="InterPro" id="IPR004809">
    <property type="entry name" value="Gln_synth_I"/>
</dbReference>
<feature type="binding site" evidence="15">
    <location>
        <position position="163"/>
    </location>
    <ligand>
        <name>Mg(2+)</name>
        <dbReference type="ChEBI" id="CHEBI:18420"/>
        <label>1</label>
    </ligand>
</feature>
<evidence type="ECO:0000256" key="6">
    <source>
        <dbReference type="ARBA" id="ARBA00022598"/>
    </source>
</evidence>
<dbReference type="PROSITE" id="PS51987">
    <property type="entry name" value="GS_CATALYTIC"/>
    <property type="match status" value="1"/>
</dbReference>
<dbReference type="InterPro" id="IPR014746">
    <property type="entry name" value="Gln_synth/guanido_kin_cat_dom"/>
</dbReference>
<evidence type="ECO:0000256" key="9">
    <source>
        <dbReference type="ARBA" id="ARBA00022840"/>
    </source>
</evidence>
<dbReference type="GO" id="GO:0046872">
    <property type="term" value="F:metal ion binding"/>
    <property type="evidence" value="ECO:0007669"/>
    <property type="project" value="UniProtKB-KW"/>
</dbReference>
<comment type="subcellular location">
    <subcellularLocation>
        <location evidence="1">Cytoplasm</location>
    </subcellularLocation>
</comment>
<dbReference type="GO" id="GO:0005737">
    <property type="term" value="C:cytoplasm"/>
    <property type="evidence" value="ECO:0007669"/>
    <property type="project" value="UniProtKB-SubCell"/>
</dbReference>
<keyword evidence="6" id="KW-0436">Ligase</keyword>
<keyword evidence="5" id="KW-0963">Cytoplasm</keyword>
<organism evidence="22 23">
    <name type="scientific">Gaiella occulta</name>
    <dbReference type="NCBI Taxonomy" id="1002870"/>
    <lineage>
        <taxon>Bacteria</taxon>
        <taxon>Bacillati</taxon>
        <taxon>Actinomycetota</taxon>
        <taxon>Thermoleophilia</taxon>
        <taxon>Gaiellales</taxon>
        <taxon>Gaiellaceae</taxon>
        <taxon>Gaiella</taxon>
    </lineage>
</organism>
<evidence type="ECO:0000256" key="2">
    <source>
        <dbReference type="ARBA" id="ARBA00009897"/>
    </source>
</evidence>
<feature type="binding site" evidence="14">
    <location>
        <begin position="274"/>
        <end position="276"/>
    </location>
    <ligand>
        <name>ATP</name>
        <dbReference type="ChEBI" id="CHEBI:30616"/>
    </ligand>
</feature>
<feature type="binding site" evidence="14">
    <location>
        <position position="343"/>
    </location>
    <ligand>
        <name>ATP</name>
        <dbReference type="ChEBI" id="CHEBI:30616"/>
    </ligand>
</feature>
<evidence type="ECO:0000256" key="5">
    <source>
        <dbReference type="ARBA" id="ARBA00022490"/>
    </source>
</evidence>
<evidence type="ECO:0000256" key="15">
    <source>
        <dbReference type="PIRSR" id="PIRSR604809-3"/>
    </source>
</evidence>
<feature type="binding site" evidence="13">
    <location>
        <position position="325"/>
    </location>
    <ligand>
        <name>L-glutamate</name>
        <dbReference type="ChEBI" id="CHEBI:29985"/>
    </ligand>
</feature>
<feature type="binding site" evidence="15">
    <location>
        <position position="165"/>
    </location>
    <ligand>
        <name>Mg(2+)</name>
        <dbReference type="ChEBI" id="CHEBI:18420"/>
        <label>1</label>
    </ligand>
</feature>
<dbReference type="NCBIfam" id="TIGR00653">
    <property type="entry name" value="GlnA"/>
    <property type="match status" value="1"/>
</dbReference>
<dbReference type="SMART" id="SM01230">
    <property type="entry name" value="Gln-synt_C"/>
    <property type="match status" value="1"/>
</dbReference>
<evidence type="ECO:0000313" key="22">
    <source>
        <dbReference type="EMBL" id="RDI75647.1"/>
    </source>
</evidence>
<evidence type="ECO:0000256" key="12">
    <source>
        <dbReference type="ARBA" id="ARBA00049436"/>
    </source>
</evidence>
<dbReference type="RefSeq" id="WP_114794552.1">
    <property type="nucleotide sequence ID" value="NZ_QQZY01000001.1"/>
</dbReference>
<dbReference type="Pfam" id="PF03951">
    <property type="entry name" value="Gln-synt_N"/>
    <property type="match status" value="1"/>
</dbReference>
<evidence type="ECO:0000313" key="23">
    <source>
        <dbReference type="Proteomes" id="UP000254134"/>
    </source>
</evidence>
<feature type="binding site" evidence="15">
    <location>
        <position position="363"/>
    </location>
    <ligand>
        <name>Mg(2+)</name>
        <dbReference type="ChEBI" id="CHEBI:18420"/>
        <label>1</label>
    </ligand>
</feature>
<keyword evidence="23" id="KW-1185">Reference proteome</keyword>
<reference evidence="22 23" key="1">
    <citation type="submission" date="2018-07" db="EMBL/GenBank/DDBJ databases">
        <title>High-quality-draft genome sequence of Gaiella occulta.</title>
        <authorList>
            <person name="Severino R."/>
            <person name="Froufe H.J.C."/>
            <person name="Rainey F.A."/>
            <person name="Barroso C."/>
            <person name="Albuquerque L."/>
            <person name="Lobo-Da-Cunha A."/>
            <person name="Da Costa M.S."/>
            <person name="Egas C."/>
        </authorList>
    </citation>
    <scope>NUCLEOTIDE SEQUENCE [LARGE SCALE GENOMIC DNA]</scope>
    <source>
        <strain evidence="22 23">F2-233</strain>
    </source>
</reference>
<dbReference type="InterPro" id="IPR008146">
    <property type="entry name" value="Gln_synth_cat_dom"/>
</dbReference>
<keyword evidence="9 14" id="KW-0067">ATP-binding</keyword>
<keyword evidence="7 15" id="KW-0479">Metal-binding</keyword>
<dbReference type="InterPro" id="IPR008147">
    <property type="entry name" value="Gln_synt_N"/>
</dbReference>
<dbReference type="PANTHER" id="PTHR43785:SF12">
    <property type="entry name" value="TYPE-1 GLUTAMINE SYNTHETASE 2"/>
    <property type="match status" value="1"/>
</dbReference>
<evidence type="ECO:0000256" key="7">
    <source>
        <dbReference type="ARBA" id="ARBA00022723"/>
    </source>
</evidence>
<evidence type="ECO:0000256" key="3">
    <source>
        <dbReference type="ARBA" id="ARBA00012937"/>
    </source>
</evidence>
<feature type="modified residue" description="O-AMP-tyrosine" evidence="16">
    <location>
        <position position="403"/>
    </location>
</feature>
<feature type="binding site" evidence="13">
    <location>
        <begin position="267"/>
        <end position="268"/>
    </location>
    <ligand>
        <name>L-glutamate</name>
        <dbReference type="ChEBI" id="CHEBI:29985"/>
    </ligand>
</feature>
<dbReference type="OrthoDB" id="9807095at2"/>
<evidence type="ECO:0000256" key="14">
    <source>
        <dbReference type="PIRSR" id="PIRSR604809-2"/>
    </source>
</evidence>
<proteinExistence type="inferred from homology"/>
<sequence>MARPRSSQAATPRRPAQVQSKDRATSSVAARRAVLKRIKDEGVEHVLFWFTDLEGHLKSFAITPNEMEGALDDGMGFDGSSITGFNRIEESDMVAIPDPTTFQILPRPVDDHGHELGAKVGRMICDVVKPDGTPYEGDPRYLLRLALERMRKAGFDTFNVGPELEYFLFEDDKGTETLDEGGYFAMTTQDAATEVRNDTIHALESVGIQIEYHHHEVAPSQHEIDMRYDDALVMADKTMTYRIVVKEVAAWHGYYATFMPKPLFGENGSGMHTHMSLFKGGRNMFFDPKDPHHLSKTAKSFIAGLLVHAREMSAVLAQWVNSYKRLVPGYEAPVYVAWSQRNRSALIRIPLYKPGSEQATRAEIRCPDPACNPYLAFAALLHAGLEGIEKGYELPDEMTTNLYRLSAEERKQRGIVALPGSLGEAVEELAGSELMRKALGEHIFPRYVELKRKEWDEYRTQVTQWEKDRYLAAL</sequence>
<dbReference type="Pfam" id="PF00120">
    <property type="entry name" value="Gln-synt_C"/>
    <property type="match status" value="1"/>
</dbReference>
<evidence type="ECO:0000256" key="19">
    <source>
        <dbReference type="SAM" id="MobiDB-lite"/>
    </source>
</evidence>
<name>A0A7M2YZX1_9ACTN</name>
<reference evidence="23" key="2">
    <citation type="journal article" date="2019" name="MicrobiologyOpen">
        <title>High-quality draft genome sequence of Gaiella occulta isolated from a 150 meter deep mineral water borehole and comparison with the genome sequences of other deep-branching lineages of the phylum Actinobacteria.</title>
        <authorList>
            <person name="Severino R."/>
            <person name="Froufe H.J.C."/>
            <person name="Barroso C."/>
            <person name="Albuquerque L."/>
            <person name="Lobo-da-Cunha A."/>
            <person name="da Costa M.S."/>
            <person name="Egas C."/>
        </authorList>
    </citation>
    <scope>NUCLEOTIDE SEQUENCE [LARGE SCALE GENOMIC DNA]</scope>
    <source>
        <strain evidence="23">F2-233</strain>
    </source>
</reference>
<feature type="binding site" evidence="15">
    <location>
        <position position="216"/>
    </location>
    <ligand>
        <name>Mg(2+)</name>
        <dbReference type="ChEBI" id="CHEBI:18420"/>
        <label>1</label>
    </ligand>
</feature>
<dbReference type="Gene3D" id="3.10.20.70">
    <property type="entry name" value="Glutamine synthetase, N-terminal domain"/>
    <property type="match status" value="1"/>
</dbReference>
<feature type="binding site" evidence="15">
    <location>
        <position position="272"/>
    </location>
    <ligand>
        <name>Mg(2+)</name>
        <dbReference type="ChEBI" id="CHEBI:18420"/>
        <label>1</label>
    </ligand>
</feature>
<dbReference type="EC" id="6.3.1.2" evidence="3"/>
<feature type="domain" description="GS beta-grasp" evidence="20">
    <location>
        <begin position="41"/>
        <end position="132"/>
    </location>
</feature>
<dbReference type="PROSITE" id="PS51986">
    <property type="entry name" value="GS_BETA_GRASP"/>
    <property type="match status" value="1"/>
</dbReference>
<dbReference type="InterPro" id="IPR036651">
    <property type="entry name" value="Gln_synt_N_sf"/>
</dbReference>
<comment type="catalytic activity">
    <reaction evidence="12">
        <text>L-glutamate + NH4(+) + ATP = L-glutamine + ADP + phosphate + H(+)</text>
        <dbReference type="Rhea" id="RHEA:16169"/>
        <dbReference type="ChEBI" id="CHEBI:15378"/>
        <dbReference type="ChEBI" id="CHEBI:28938"/>
        <dbReference type="ChEBI" id="CHEBI:29985"/>
        <dbReference type="ChEBI" id="CHEBI:30616"/>
        <dbReference type="ChEBI" id="CHEBI:43474"/>
        <dbReference type="ChEBI" id="CHEBI:58359"/>
        <dbReference type="ChEBI" id="CHEBI:456216"/>
        <dbReference type="EC" id="6.3.1.2"/>
    </reaction>
</comment>
<dbReference type="GO" id="GO:0006542">
    <property type="term" value="P:glutamine biosynthetic process"/>
    <property type="evidence" value="ECO:0007669"/>
    <property type="project" value="InterPro"/>
</dbReference>
<evidence type="ECO:0000256" key="17">
    <source>
        <dbReference type="PROSITE-ProRule" id="PRU01330"/>
    </source>
</evidence>
<protein>
    <recommendedName>
        <fullName evidence="4">Glutamine synthetase</fullName>
        <ecNumber evidence="3">6.3.1.2</ecNumber>
    </recommendedName>
    <alternativeName>
        <fullName evidence="11">Glutamate--ammonia ligase</fullName>
    </alternativeName>
</protein>
<evidence type="ECO:0000256" key="10">
    <source>
        <dbReference type="ARBA" id="ARBA00022842"/>
    </source>
</evidence>
<evidence type="ECO:0000256" key="16">
    <source>
        <dbReference type="PIRSR" id="PIRSR604809-50"/>
    </source>
</evidence>
<dbReference type="PROSITE" id="PS00181">
    <property type="entry name" value="GLNA_ATP"/>
    <property type="match status" value="1"/>
</dbReference>
<evidence type="ECO:0000259" key="21">
    <source>
        <dbReference type="PROSITE" id="PS51987"/>
    </source>
</evidence>
<evidence type="ECO:0000256" key="18">
    <source>
        <dbReference type="RuleBase" id="RU000384"/>
    </source>
</evidence>
<feature type="binding site" evidence="13">
    <location>
        <position position="331"/>
    </location>
    <ligand>
        <name>L-glutamate</name>
        <dbReference type="ChEBI" id="CHEBI:29985"/>
    </ligand>
</feature>
<dbReference type="Proteomes" id="UP000254134">
    <property type="component" value="Unassembled WGS sequence"/>
</dbReference>
<feature type="binding site" evidence="14">
    <location>
        <position position="211"/>
    </location>
    <ligand>
        <name>ATP</name>
        <dbReference type="ChEBI" id="CHEBI:30616"/>
    </ligand>
</feature>
<evidence type="ECO:0000256" key="13">
    <source>
        <dbReference type="PIRSR" id="PIRSR604809-1"/>
    </source>
</evidence>